<dbReference type="STRING" id="1166337.SAMN05192580_0374"/>
<dbReference type="EMBL" id="FOZG01000001">
    <property type="protein sequence ID" value="SFR79272.1"/>
    <property type="molecule type" value="Genomic_DNA"/>
</dbReference>
<accession>A0A1I6JK16</accession>
<organism evidence="2 3">
    <name type="scientific">Sphingomonas jatrophae</name>
    <dbReference type="NCBI Taxonomy" id="1166337"/>
    <lineage>
        <taxon>Bacteria</taxon>
        <taxon>Pseudomonadati</taxon>
        <taxon>Pseudomonadota</taxon>
        <taxon>Alphaproteobacteria</taxon>
        <taxon>Sphingomonadales</taxon>
        <taxon>Sphingomonadaceae</taxon>
        <taxon>Sphingomonas</taxon>
    </lineage>
</organism>
<evidence type="ECO:0000313" key="3">
    <source>
        <dbReference type="Proteomes" id="UP000198824"/>
    </source>
</evidence>
<dbReference type="OrthoDB" id="7585526at2"/>
<dbReference type="AlphaFoldDB" id="A0A1I6JK16"/>
<evidence type="ECO:0000256" key="1">
    <source>
        <dbReference type="SAM" id="Phobius"/>
    </source>
</evidence>
<sequence>MKNFALGLVASLLSAAYWWIVFTIVYAHALFAGDRNPAAPPPADADVMTRSVTTIVIGVLLYAVLAMLWQRMTVRWRR</sequence>
<feature type="transmembrane region" description="Helical" evidence="1">
    <location>
        <begin position="51"/>
        <end position="69"/>
    </location>
</feature>
<gene>
    <name evidence="2" type="ORF">SAMN05192580_0374</name>
</gene>
<protein>
    <submittedName>
        <fullName evidence="2">Uncharacterized protein</fullName>
    </submittedName>
</protein>
<evidence type="ECO:0000313" key="2">
    <source>
        <dbReference type="EMBL" id="SFR79272.1"/>
    </source>
</evidence>
<dbReference type="RefSeq" id="WP_093309842.1">
    <property type="nucleotide sequence ID" value="NZ_FOZG01000001.1"/>
</dbReference>
<name>A0A1I6JK16_9SPHN</name>
<keyword evidence="1" id="KW-0812">Transmembrane</keyword>
<keyword evidence="3" id="KW-1185">Reference proteome</keyword>
<reference evidence="2 3" key="1">
    <citation type="submission" date="2016-10" db="EMBL/GenBank/DDBJ databases">
        <authorList>
            <person name="de Groot N.N."/>
        </authorList>
    </citation>
    <scope>NUCLEOTIDE SEQUENCE [LARGE SCALE GENOMIC DNA]</scope>
    <source>
        <strain evidence="2 3">S5-249</strain>
    </source>
</reference>
<dbReference type="Proteomes" id="UP000198824">
    <property type="component" value="Unassembled WGS sequence"/>
</dbReference>
<keyword evidence="1" id="KW-0472">Membrane</keyword>
<proteinExistence type="predicted"/>
<keyword evidence="1" id="KW-1133">Transmembrane helix</keyword>